<name>A0A4R3RBC8_9HYPH</name>
<organism evidence="1 2">
    <name type="scientific">Rhizobium azibense</name>
    <dbReference type="NCBI Taxonomy" id="1136135"/>
    <lineage>
        <taxon>Bacteria</taxon>
        <taxon>Pseudomonadati</taxon>
        <taxon>Pseudomonadota</taxon>
        <taxon>Alphaproteobacteria</taxon>
        <taxon>Hyphomicrobiales</taxon>
        <taxon>Rhizobiaceae</taxon>
        <taxon>Rhizobium/Agrobacterium group</taxon>
        <taxon>Rhizobium</taxon>
    </lineage>
</organism>
<accession>A0A4R3RBC8</accession>
<sequence>MVLRMRPSAESDLVSTQHIAGGSWACDLGRFYDANHDTGADGRRRACRGGRSRWCVLRFQIDLLPNEGMWHGIEEGFEFDVVIGRHTVQTPFGEFVVSIRKAGECGRLDTLKEMPATDAQPAHDVVVDAIECLANGGIGFSKREEGLIAQTPQNA</sequence>
<proteinExistence type="predicted"/>
<dbReference type="EMBL" id="SMBK01000030">
    <property type="protein sequence ID" value="TCU31309.1"/>
    <property type="molecule type" value="Genomic_DNA"/>
</dbReference>
<protein>
    <submittedName>
        <fullName evidence="1">Uncharacterized protein</fullName>
    </submittedName>
</protein>
<gene>
    <name evidence="1" type="ORF">EV129_1303</name>
</gene>
<evidence type="ECO:0000313" key="2">
    <source>
        <dbReference type="Proteomes" id="UP000295507"/>
    </source>
</evidence>
<dbReference type="Proteomes" id="UP000295507">
    <property type="component" value="Unassembled WGS sequence"/>
</dbReference>
<dbReference type="AlphaFoldDB" id="A0A4R3RBC8"/>
<reference evidence="1 2" key="1">
    <citation type="submission" date="2019-03" db="EMBL/GenBank/DDBJ databases">
        <title>Genomic Encyclopedia of Type Strains, Phase IV (KMG-V): Genome sequencing to study the core and pangenomes of soil and plant-associated prokaryotes.</title>
        <authorList>
            <person name="Whitman W."/>
        </authorList>
    </citation>
    <scope>NUCLEOTIDE SEQUENCE [LARGE SCALE GENOMIC DNA]</scope>
    <source>
        <strain evidence="1 2">IE4868</strain>
    </source>
</reference>
<evidence type="ECO:0000313" key="1">
    <source>
        <dbReference type="EMBL" id="TCU31309.1"/>
    </source>
</evidence>
<comment type="caution">
    <text evidence="1">The sequence shown here is derived from an EMBL/GenBank/DDBJ whole genome shotgun (WGS) entry which is preliminary data.</text>
</comment>